<dbReference type="WBParaSite" id="HPLM_0000509301-mRNA-1">
    <property type="protein sequence ID" value="HPLM_0000509301-mRNA-1"/>
    <property type="gene ID" value="HPLM_0000509301"/>
</dbReference>
<sequence>LLNLTMASSVSVLTRALRLSESKFGFGSSMLCSTPLAPGYVQLGMGKKSERVGRGSLVKVSRNARKQAII</sequence>
<evidence type="ECO:0000313" key="1">
    <source>
        <dbReference type="WBParaSite" id="HPLM_0000509301-mRNA-1"/>
    </source>
</evidence>
<name>A0A0N4W576_HAEPC</name>
<proteinExistence type="predicted"/>
<protein>
    <submittedName>
        <fullName evidence="1">Secreted protein</fullName>
    </submittedName>
</protein>
<organism evidence="1">
    <name type="scientific">Haemonchus placei</name>
    <name type="common">Barber's pole worm</name>
    <dbReference type="NCBI Taxonomy" id="6290"/>
    <lineage>
        <taxon>Eukaryota</taxon>
        <taxon>Metazoa</taxon>
        <taxon>Ecdysozoa</taxon>
        <taxon>Nematoda</taxon>
        <taxon>Chromadorea</taxon>
        <taxon>Rhabditida</taxon>
        <taxon>Rhabditina</taxon>
        <taxon>Rhabditomorpha</taxon>
        <taxon>Strongyloidea</taxon>
        <taxon>Trichostrongylidae</taxon>
        <taxon>Haemonchus</taxon>
    </lineage>
</organism>
<reference evidence="1" key="1">
    <citation type="submission" date="2017-02" db="UniProtKB">
        <authorList>
            <consortium name="WormBaseParasite"/>
        </authorList>
    </citation>
    <scope>IDENTIFICATION</scope>
</reference>
<accession>A0A0N4W576</accession>
<dbReference type="AlphaFoldDB" id="A0A0N4W576"/>